<proteinExistence type="predicted"/>
<keyword evidence="1" id="KW-1133">Transmembrane helix</keyword>
<evidence type="ECO:0000256" key="2">
    <source>
        <dbReference type="SAM" id="SignalP"/>
    </source>
</evidence>
<keyword evidence="4" id="KW-1185">Reference proteome</keyword>
<accession>A0ABW6CMU6</accession>
<keyword evidence="2" id="KW-0732">Signal</keyword>
<organism evidence="3 4">
    <name type="scientific">Phenylobacterium ferrooxidans</name>
    <dbReference type="NCBI Taxonomy" id="2982689"/>
    <lineage>
        <taxon>Bacteria</taxon>
        <taxon>Pseudomonadati</taxon>
        <taxon>Pseudomonadota</taxon>
        <taxon>Alphaproteobacteria</taxon>
        <taxon>Caulobacterales</taxon>
        <taxon>Caulobacteraceae</taxon>
        <taxon>Phenylobacterium</taxon>
    </lineage>
</organism>
<dbReference type="Proteomes" id="UP001598130">
    <property type="component" value="Unassembled WGS sequence"/>
</dbReference>
<evidence type="ECO:0000313" key="3">
    <source>
        <dbReference type="EMBL" id="MFD3264413.1"/>
    </source>
</evidence>
<feature type="transmembrane region" description="Helical" evidence="1">
    <location>
        <begin position="92"/>
        <end position="112"/>
    </location>
</feature>
<reference evidence="3 4" key="1">
    <citation type="submission" date="2022-09" db="EMBL/GenBank/DDBJ databases">
        <title>New species of Phenylobacterium.</title>
        <authorList>
            <person name="Mieszkin S."/>
        </authorList>
    </citation>
    <scope>NUCLEOTIDE SEQUENCE [LARGE SCALE GENOMIC DNA]</scope>
    <source>
        <strain evidence="3 4">HK31-G</strain>
    </source>
</reference>
<dbReference type="InterPro" id="IPR007039">
    <property type="entry name" value="TrbC/VirB2"/>
</dbReference>
<gene>
    <name evidence="3" type="ORF">OCL97_10645</name>
</gene>
<feature type="transmembrane region" description="Helical" evidence="1">
    <location>
        <begin position="61"/>
        <end position="80"/>
    </location>
</feature>
<keyword evidence="1" id="KW-0472">Membrane</keyword>
<evidence type="ECO:0000256" key="1">
    <source>
        <dbReference type="SAM" id="Phobius"/>
    </source>
</evidence>
<sequence>MNLIRNVSSAPLRFGRAAQSAMLAAGVGLLLATPAWAAGGGTAMPWEGPLTTVMQSLSGPVAKAIGIIAIVLTGLGFAFAEGGSAMRKGIGIVFGLAIAFTATTFVSTFFNLTAGAAF</sequence>
<feature type="signal peptide" evidence="2">
    <location>
        <begin position="1"/>
        <end position="37"/>
    </location>
</feature>
<evidence type="ECO:0000313" key="4">
    <source>
        <dbReference type="Proteomes" id="UP001598130"/>
    </source>
</evidence>
<dbReference type="RefSeq" id="WP_377370015.1">
    <property type="nucleotide sequence ID" value="NZ_JAOTJD010000017.1"/>
</dbReference>
<dbReference type="EMBL" id="JAOTJD010000017">
    <property type="protein sequence ID" value="MFD3264413.1"/>
    <property type="molecule type" value="Genomic_DNA"/>
</dbReference>
<protein>
    <submittedName>
        <fullName evidence="3">TrbC/VirB2 family protein</fullName>
    </submittedName>
</protein>
<keyword evidence="1" id="KW-0812">Transmembrane</keyword>
<comment type="caution">
    <text evidence="3">The sequence shown here is derived from an EMBL/GenBank/DDBJ whole genome shotgun (WGS) entry which is preliminary data.</text>
</comment>
<dbReference type="Pfam" id="PF04956">
    <property type="entry name" value="TrbC"/>
    <property type="match status" value="1"/>
</dbReference>
<feature type="chain" id="PRO_5047148804" evidence="2">
    <location>
        <begin position="38"/>
        <end position="118"/>
    </location>
</feature>
<name>A0ABW6CMU6_9CAUL</name>